<evidence type="ECO:0000313" key="13">
    <source>
        <dbReference type="EMBL" id="GFH86839.1"/>
    </source>
</evidence>
<dbReference type="GO" id="GO:0002058">
    <property type="term" value="F:uracil binding"/>
    <property type="evidence" value="ECO:0007669"/>
    <property type="project" value="TreeGrafter"/>
</dbReference>
<dbReference type="NCBIfam" id="NF005741">
    <property type="entry name" value="PRK07565.1"/>
    <property type="match status" value="1"/>
</dbReference>
<evidence type="ECO:0000256" key="8">
    <source>
        <dbReference type="ARBA" id="ARBA00048792"/>
    </source>
</evidence>
<dbReference type="GO" id="GO:0050661">
    <property type="term" value="F:NADP binding"/>
    <property type="evidence" value="ECO:0007669"/>
    <property type="project" value="TreeGrafter"/>
</dbReference>
<evidence type="ECO:0000256" key="1">
    <source>
        <dbReference type="ARBA" id="ARBA00001917"/>
    </source>
</evidence>
<proteinExistence type="predicted"/>
<evidence type="ECO:0000256" key="4">
    <source>
        <dbReference type="ARBA" id="ARBA00022643"/>
    </source>
</evidence>
<evidence type="ECO:0000259" key="12">
    <source>
        <dbReference type="Pfam" id="PF01180"/>
    </source>
</evidence>
<dbReference type="UniPathway" id="UPA00070"/>
<comment type="cofactor">
    <cofactor evidence="1">
        <name>FMN</name>
        <dbReference type="ChEBI" id="CHEBI:58210"/>
    </cofactor>
</comment>
<comment type="catalytic activity">
    <reaction evidence="7">
        <text>5,6-dihydrothymine + NAD(+) = thymine + NADH + H(+)</text>
        <dbReference type="Rhea" id="RHEA:28791"/>
        <dbReference type="ChEBI" id="CHEBI:15378"/>
        <dbReference type="ChEBI" id="CHEBI:17821"/>
        <dbReference type="ChEBI" id="CHEBI:27468"/>
        <dbReference type="ChEBI" id="CHEBI:57540"/>
        <dbReference type="ChEBI" id="CHEBI:57945"/>
        <dbReference type="EC" id="1.3.1.1"/>
    </reaction>
</comment>
<comment type="function">
    <text evidence="9">Involved in pyrimidine base degradation. Catalyzes physiologically the reduction of uracil to 5,6-dihydrouracil (DHU) by using NADH as a specific cosubstrate. It also catalyzes the reverse reaction and the reduction of thymine to 5,6-dihydrothymine (DHT).</text>
</comment>
<evidence type="ECO:0000256" key="2">
    <source>
        <dbReference type="ARBA" id="ARBA00004725"/>
    </source>
</evidence>
<dbReference type="InterPro" id="IPR013785">
    <property type="entry name" value="Aldolase_TIM"/>
</dbReference>
<dbReference type="InterPro" id="IPR012135">
    <property type="entry name" value="Dihydroorotate_DH_1_2"/>
</dbReference>
<dbReference type="AlphaFoldDB" id="A0A7J0A4B7"/>
<evidence type="ECO:0000256" key="5">
    <source>
        <dbReference type="ARBA" id="ARBA00022975"/>
    </source>
</evidence>
<keyword evidence="3" id="KW-0285">Flavoprotein</keyword>
<evidence type="ECO:0000313" key="14">
    <source>
        <dbReference type="Proteomes" id="UP000491181"/>
    </source>
</evidence>
<dbReference type="EC" id="1.3.1.1" evidence="11"/>
<keyword evidence="6 13" id="KW-0560">Oxidoreductase</keyword>
<dbReference type="PIRSF" id="PIRSF000164">
    <property type="entry name" value="DHO_oxidase"/>
    <property type="match status" value="1"/>
</dbReference>
<keyword evidence="5" id="KW-0665">Pyrimidine biosynthesis</keyword>
<protein>
    <recommendedName>
        <fullName evidence="11">dihydrouracil dehydrogenase (NAD(+))</fullName>
        <ecNumber evidence="11">1.3.1.1</ecNumber>
    </recommendedName>
</protein>
<dbReference type="GO" id="GO:0004152">
    <property type="term" value="F:dihydroorotate dehydrogenase activity"/>
    <property type="evidence" value="ECO:0007669"/>
    <property type="project" value="InterPro"/>
</dbReference>
<dbReference type="GO" id="GO:0044205">
    <property type="term" value="P:'de novo' UMP biosynthetic process"/>
    <property type="evidence" value="ECO:0007669"/>
    <property type="project" value="UniProtKB-UniPathway"/>
</dbReference>
<sequence>MTITNLKTTFAGLSLRNPIIISSSGLTNSVGKNKKLAEEGAGAIVLKSLFEEQIMLEADQLKDPAFSPEGSDYLEEYIREHKLSEYLTLIKESKKVCPIPIIASINCYTDSEWVDFAKQIEEAGADALEINILALQSDVQYTYGSFEQRHIDILRHIKKTISIPVIMKLGDNLTNPVALIDQLYANGAAAVVLFNRFYQPDINIEKLEHISGEVFSNASDLATPLRWIGIASAAVDKIDYAASGGVGNAEAVVKAILAGASAVEVCSAVYQNTNAFIGEANRFLSTWMTRKGFNSIAQFKGKLNTKDVKGINTFERTQFLKYFGKKE</sequence>
<dbReference type="EMBL" id="BLLS01000061">
    <property type="protein sequence ID" value="GFH86839.1"/>
    <property type="molecule type" value="Genomic_DNA"/>
</dbReference>
<evidence type="ECO:0000256" key="9">
    <source>
        <dbReference type="ARBA" id="ARBA00049578"/>
    </source>
</evidence>
<dbReference type="Proteomes" id="UP000491181">
    <property type="component" value="Unassembled WGS sequence"/>
</dbReference>
<dbReference type="Gene3D" id="3.20.20.70">
    <property type="entry name" value="Aldolase class I"/>
    <property type="match status" value="1"/>
</dbReference>
<organism evidence="13 14">
    <name type="scientific">Bacteroides acidifaciens</name>
    <dbReference type="NCBI Taxonomy" id="85831"/>
    <lineage>
        <taxon>Bacteria</taxon>
        <taxon>Pseudomonadati</taxon>
        <taxon>Bacteroidota</taxon>
        <taxon>Bacteroidia</taxon>
        <taxon>Bacteroidales</taxon>
        <taxon>Bacteroidaceae</taxon>
        <taxon>Bacteroides</taxon>
    </lineage>
</organism>
<accession>A0A7J0A4B7</accession>
<evidence type="ECO:0000256" key="7">
    <source>
        <dbReference type="ARBA" id="ARBA00047685"/>
    </source>
</evidence>
<evidence type="ECO:0000256" key="11">
    <source>
        <dbReference type="ARBA" id="ARBA00049728"/>
    </source>
</evidence>
<reference evidence="13 14" key="1">
    <citation type="journal article" date="2020" name="Microbiome">
        <title>Single-cell genomics of uncultured bacteria reveals dietary fiber responders in the mouse gut microbiota.</title>
        <authorList>
            <person name="Chijiiwa R."/>
            <person name="Hosokawa M."/>
            <person name="Kogawa M."/>
            <person name="Nishikawa Y."/>
            <person name="Ide K."/>
            <person name="Sakanashi C."/>
            <person name="Takahashi K."/>
            <person name="Takeyama H."/>
        </authorList>
    </citation>
    <scope>NUCLEOTIDE SEQUENCE [LARGE SCALE GENOMIC DNA]</scope>
    <source>
        <strain evidence="13">IMSAGC_001</strain>
    </source>
</reference>
<dbReference type="PANTHER" id="PTHR43073:SF2">
    <property type="entry name" value="DIHYDROPYRIMIDINE DEHYDROGENASE [NADP(+)]"/>
    <property type="match status" value="1"/>
</dbReference>
<dbReference type="GO" id="GO:0004159">
    <property type="term" value="F:dihydropyrimidine dehydrogenase (NAD+) activity"/>
    <property type="evidence" value="ECO:0007669"/>
    <property type="project" value="UniProtKB-EC"/>
</dbReference>
<name>A0A7J0A4B7_9BACE</name>
<evidence type="ECO:0000256" key="6">
    <source>
        <dbReference type="ARBA" id="ARBA00023002"/>
    </source>
</evidence>
<evidence type="ECO:0000256" key="3">
    <source>
        <dbReference type="ARBA" id="ARBA00022630"/>
    </source>
</evidence>
<gene>
    <name evidence="13" type="primary">preA</name>
    <name evidence="13" type="ORF">IMSAGC001_02250</name>
</gene>
<dbReference type="GO" id="GO:0006210">
    <property type="term" value="P:thymine catabolic process"/>
    <property type="evidence" value="ECO:0007669"/>
    <property type="project" value="TreeGrafter"/>
</dbReference>
<dbReference type="CDD" id="cd04739">
    <property type="entry name" value="DHOD_like"/>
    <property type="match status" value="1"/>
</dbReference>
<comment type="catalytic activity">
    <reaction evidence="8">
        <text>5,6-dihydrouracil + NAD(+) = uracil + NADH + H(+)</text>
        <dbReference type="Rhea" id="RHEA:20189"/>
        <dbReference type="ChEBI" id="CHEBI:15378"/>
        <dbReference type="ChEBI" id="CHEBI:15901"/>
        <dbReference type="ChEBI" id="CHEBI:17568"/>
        <dbReference type="ChEBI" id="CHEBI:57540"/>
        <dbReference type="ChEBI" id="CHEBI:57945"/>
        <dbReference type="EC" id="1.3.1.1"/>
    </reaction>
</comment>
<dbReference type="GO" id="GO:0005737">
    <property type="term" value="C:cytoplasm"/>
    <property type="evidence" value="ECO:0007669"/>
    <property type="project" value="InterPro"/>
</dbReference>
<comment type="subunit">
    <text evidence="10">Heterotetramer of 2 PreA and 2 PreT subunits.</text>
</comment>
<comment type="caution">
    <text evidence="13">The sequence shown here is derived from an EMBL/GenBank/DDBJ whole genome shotgun (WGS) entry which is preliminary data.</text>
</comment>
<dbReference type="GO" id="GO:0006212">
    <property type="term" value="P:uracil catabolic process"/>
    <property type="evidence" value="ECO:0007669"/>
    <property type="project" value="TreeGrafter"/>
</dbReference>
<dbReference type="SUPFAM" id="SSF51395">
    <property type="entry name" value="FMN-linked oxidoreductases"/>
    <property type="match status" value="1"/>
</dbReference>
<dbReference type="PANTHER" id="PTHR43073">
    <property type="entry name" value="DIHYDROPYRIMIDINE DEHYDROGENASE [NADP(+)]"/>
    <property type="match status" value="1"/>
</dbReference>
<comment type="pathway">
    <text evidence="2">Pyrimidine metabolism; UMP biosynthesis via de novo pathway.</text>
</comment>
<evidence type="ECO:0000256" key="10">
    <source>
        <dbReference type="ARBA" id="ARBA00049714"/>
    </source>
</evidence>
<dbReference type="InterPro" id="IPR005720">
    <property type="entry name" value="Dihydroorotate_DH_cat"/>
</dbReference>
<dbReference type="Pfam" id="PF01180">
    <property type="entry name" value="DHO_dh"/>
    <property type="match status" value="1"/>
</dbReference>
<feature type="domain" description="Dihydroorotate dehydrogenase catalytic" evidence="12">
    <location>
        <begin position="6"/>
        <end position="274"/>
    </location>
</feature>
<keyword evidence="4" id="KW-0288">FMN</keyword>